<evidence type="ECO:0000256" key="15">
    <source>
        <dbReference type="ARBA" id="ARBA00044262"/>
    </source>
</evidence>
<evidence type="ECO:0000256" key="18">
    <source>
        <dbReference type="SAM" id="SignalP"/>
    </source>
</evidence>
<dbReference type="STRING" id="685588.A0A067TMS7"/>
<evidence type="ECO:0000256" key="12">
    <source>
        <dbReference type="ARBA" id="ARBA00043748"/>
    </source>
</evidence>
<comment type="subunit">
    <text evidence="2">Monomer.</text>
</comment>
<dbReference type="HOGENOM" id="CLU_020880_0_1_1"/>
<feature type="active site" description="Proton donor" evidence="16">
    <location>
        <position position="338"/>
    </location>
</feature>
<keyword evidence="3" id="KW-0964">Secreted</keyword>
<evidence type="ECO:0000256" key="6">
    <source>
        <dbReference type="ARBA" id="ARBA00023180"/>
    </source>
</evidence>
<dbReference type="InterPro" id="IPR029033">
    <property type="entry name" value="His_PPase_superfam"/>
</dbReference>
<keyword evidence="6" id="KW-0325">Glycoprotein</keyword>
<feature type="disulfide bond" evidence="17">
    <location>
        <begin position="198"/>
        <end position="446"/>
    </location>
</feature>
<keyword evidence="20" id="KW-1185">Reference proteome</keyword>
<organism evidence="19 20">
    <name type="scientific">Galerina marginata (strain CBS 339.88)</name>
    <dbReference type="NCBI Taxonomy" id="685588"/>
    <lineage>
        <taxon>Eukaryota</taxon>
        <taxon>Fungi</taxon>
        <taxon>Dikarya</taxon>
        <taxon>Basidiomycota</taxon>
        <taxon>Agaricomycotina</taxon>
        <taxon>Agaricomycetes</taxon>
        <taxon>Agaricomycetidae</taxon>
        <taxon>Agaricales</taxon>
        <taxon>Agaricineae</taxon>
        <taxon>Strophariaceae</taxon>
        <taxon>Galerina</taxon>
    </lineage>
</organism>
<accession>A0A067TMS7</accession>
<feature type="signal peptide" evidence="18">
    <location>
        <begin position="1"/>
        <end position="20"/>
    </location>
</feature>
<feature type="chain" id="PRO_5001647053" description="Phytase A" evidence="18">
    <location>
        <begin position="21"/>
        <end position="448"/>
    </location>
</feature>
<evidence type="ECO:0000313" key="19">
    <source>
        <dbReference type="EMBL" id="KDR84436.1"/>
    </source>
</evidence>
<dbReference type="Proteomes" id="UP000027222">
    <property type="component" value="Unassembled WGS sequence"/>
</dbReference>
<keyword evidence="5 17" id="KW-1015">Disulfide bond</keyword>
<dbReference type="PANTHER" id="PTHR20963">
    <property type="entry name" value="MULTIPLE INOSITOL POLYPHOSPHATE PHOSPHATASE-RELATED"/>
    <property type="match status" value="1"/>
</dbReference>
<comment type="catalytic activity">
    <reaction evidence="12">
        <text>1D-myo-inositol 1,2,4,5,6-pentakisphosphate + H2O = 1D-myo-inositol 1,2,5,6-tetrakisphosphate + phosphate</text>
        <dbReference type="Rhea" id="RHEA:77115"/>
        <dbReference type="ChEBI" id="CHEBI:15377"/>
        <dbReference type="ChEBI" id="CHEBI:43474"/>
        <dbReference type="ChEBI" id="CHEBI:57798"/>
        <dbReference type="ChEBI" id="CHEBI:195535"/>
    </reaction>
    <physiologicalReaction direction="left-to-right" evidence="12">
        <dbReference type="Rhea" id="RHEA:77116"/>
    </physiologicalReaction>
</comment>
<dbReference type="Pfam" id="PF00328">
    <property type="entry name" value="His_Phos_2"/>
    <property type="match status" value="1"/>
</dbReference>
<evidence type="ECO:0000256" key="4">
    <source>
        <dbReference type="ARBA" id="ARBA00022801"/>
    </source>
</evidence>
<gene>
    <name evidence="19" type="ORF">GALMADRAFT_54583</name>
</gene>
<dbReference type="PROSITE" id="PS00778">
    <property type="entry name" value="HIS_ACID_PHOSPHAT_2"/>
    <property type="match status" value="1"/>
</dbReference>
<proteinExistence type="predicted"/>
<keyword evidence="18" id="KW-0732">Signal</keyword>
<feature type="active site" description="Nucleophile" evidence="16">
    <location>
        <position position="73"/>
    </location>
</feature>
<evidence type="ECO:0000256" key="1">
    <source>
        <dbReference type="ARBA" id="ARBA00004613"/>
    </source>
</evidence>
<evidence type="ECO:0000256" key="3">
    <source>
        <dbReference type="ARBA" id="ARBA00022525"/>
    </source>
</evidence>
<evidence type="ECO:0000256" key="13">
    <source>
        <dbReference type="ARBA" id="ARBA00043788"/>
    </source>
</evidence>
<evidence type="ECO:0000256" key="11">
    <source>
        <dbReference type="ARBA" id="ARBA00043721"/>
    </source>
</evidence>
<comment type="catalytic activity">
    <reaction evidence="11">
        <text>1D-myo-inositol 1,2,6-trisphosphate + H2O = 1D-myo-inositol 1,2-bisphosphate + phosphate</text>
        <dbReference type="Rhea" id="RHEA:77131"/>
        <dbReference type="ChEBI" id="CHEBI:15377"/>
        <dbReference type="ChEBI" id="CHEBI:43474"/>
        <dbReference type="ChEBI" id="CHEBI:195537"/>
        <dbReference type="ChEBI" id="CHEBI:195539"/>
    </reaction>
    <physiologicalReaction direction="left-to-right" evidence="11">
        <dbReference type="Rhea" id="RHEA:77132"/>
    </physiologicalReaction>
</comment>
<dbReference type="GO" id="GO:0005576">
    <property type="term" value="C:extracellular region"/>
    <property type="evidence" value="ECO:0007669"/>
    <property type="project" value="UniProtKB-SubCell"/>
</dbReference>
<evidence type="ECO:0000256" key="16">
    <source>
        <dbReference type="PIRSR" id="PIRSR000894-1"/>
    </source>
</evidence>
<evidence type="ECO:0000256" key="8">
    <source>
        <dbReference type="ARBA" id="ARBA00042300"/>
    </source>
</evidence>
<name>A0A067TMS7_GALM3</name>
<evidence type="ECO:0000256" key="17">
    <source>
        <dbReference type="PIRSR" id="PIRSR000894-2"/>
    </source>
</evidence>
<protein>
    <recommendedName>
        <fullName evidence="14">Phytase A</fullName>
    </recommendedName>
    <alternativeName>
        <fullName evidence="15">Histidine acid phosphatase phyA</fullName>
    </alternativeName>
    <alternativeName>
        <fullName evidence="8">Myo-inositol hexakisphosphate phosphohydrolase A</fullName>
    </alternativeName>
    <alternativeName>
        <fullName evidence="7">Myo-inositol-hexaphosphate 3-phosphohydrolase A</fullName>
    </alternativeName>
</protein>
<comment type="catalytic activity">
    <reaction evidence="10">
        <text>1D-myo-inositol 1,2-bisphosphate + H2O = 1D-myo-inositol 2-phosphate + phosphate</text>
        <dbReference type="Rhea" id="RHEA:77135"/>
        <dbReference type="ChEBI" id="CHEBI:15377"/>
        <dbReference type="ChEBI" id="CHEBI:43474"/>
        <dbReference type="ChEBI" id="CHEBI:84142"/>
        <dbReference type="ChEBI" id="CHEBI:195539"/>
    </reaction>
    <physiologicalReaction direction="left-to-right" evidence="10">
        <dbReference type="Rhea" id="RHEA:77136"/>
    </physiologicalReaction>
</comment>
<evidence type="ECO:0000256" key="10">
    <source>
        <dbReference type="ARBA" id="ARBA00043675"/>
    </source>
</evidence>
<feature type="disulfide bond" evidence="17">
    <location>
        <begin position="415"/>
        <end position="423"/>
    </location>
</feature>
<dbReference type="GO" id="GO:0016158">
    <property type="term" value="F:inositol hexakisphosphate 3-phosphatase activity"/>
    <property type="evidence" value="ECO:0007669"/>
    <property type="project" value="UniProtKB-EC"/>
</dbReference>
<dbReference type="PIRSF" id="PIRSF000894">
    <property type="entry name" value="Acid_phosphatase"/>
    <property type="match status" value="1"/>
</dbReference>
<dbReference type="PANTHER" id="PTHR20963:SF24">
    <property type="entry name" value="3-PHYTASE B"/>
    <property type="match status" value="1"/>
</dbReference>
<dbReference type="InterPro" id="IPR033379">
    <property type="entry name" value="Acid_Pase_AS"/>
</dbReference>
<dbReference type="Gene3D" id="3.40.50.1240">
    <property type="entry name" value="Phosphoglycerate mutase-like"/>
    <property type="match status" value="1"/>
</dbReference>
<reference evidence="20" key="1">
    <citation type="journal article" date="2014" name="Proc. Natl. Acad. Sci. U.S.A.">
        <title>Extensive sampling of basidiomycete genomes demonstrates inadequacy of the white-rot/brown-rot paradigm for wood decay fungi.</title>
        <authorList>
            <person name="Riley R."/>
            <person name="Salamov A.A."/>
            <person name="Brown D.W."/>
            <person name="Nagy L.G."/>
            <person name="Floudas D."/>
            <person name="Held B.W."/>
            <person name="Levasseur A."/>
            <person name="Lombard V."/>
            <person name="Morin E."/>
            <person name="Otillar R."/>
            <person name="Lindquist E.A."/>
            <person name="Sun H."/>
            <person name="LaButti K.M."/>
            <person name="Schmutz J."/>
            <person name="Jabbour D."/>
            <person name="Luo H."/>
            <person name="Baker S.E."/>
            <person name="Pisabarro A.G."/>
            <person name="Walton J.D."/>
            <person name="Blanchette R.A."/>
            <person name="Henrissat B."/>
            <person name="Martin F."/>
            <person name="Cullen D."/>
            <person name="Hibbett D.S."/>
            <person name="Grigoriev I.V."/>
        </authorList>
    </citation>
    <scope>NUCLEOTIDE SEQUENCE [LARGE SCALE GENOMIC DNA]</scope>
    <source>
        <strain evidence="20">CBS 339.88</strain>
    </source>
</reference>
<dbReference type="OrthoDB" id="6509975at2759"/>
<dbReference type="EMBL" id="KL142368">
    <property type="protein sequence ID" value="KDR84436.1"/>
    <property type="molecule type" value="Genomic_DNA"/>
</dbReference>
<dbReference type="AlphaFoldDB" id="A0A067TMS7"/>
<feature type="disulfide bond" evidence="17">
    <location>
        <begin position="62"/>
        <end position="387"/>
    </location>
</feature>
<dbReference type="InterPro" id="IPR016274">
    <property type="entry name" value="Histidine_acid_Pase_euk"/>
</dbReference>
<comment type="subcellular location">
    <subcellularLocation>
        <location evidence="1">Secreted</location>
    </subcellularLocation>
</comment>
<comment type="catalytic activity">
    <reaction evidence="13">
        <text>1D-myo-inositol hexakisphosphate + H2O = 1D-myo-inositol 1,2,4,5,6-pentakisphosphate + phosphate</text>
        <dbReference type="Rhea" id="RHEA:16989"/>
        <dbReference type="ChEBI" id="CHEBI:15377"/>
        <dbReference type="ChEBI" id="CHEBI:43474"/>
        <dbReference type="ChEBI" id="CHEBI:57798"/>
        <dbReference type="ChEBI" id="CHEBI:58130"/>
        <dbReference type="EC" id="3.1.3.8"/>
    </reaction>
    <physiologicalReaction direction="left-to-right" evidence="13">
        <dbReference type="Rhea" id="RHEA:16990"/>
    </physiologicalReaction>
</comment>
<dbReference type="CDD" id="cd07061">
    <property type="entry name" value="HP_HAP_like"/>
    <property type="match status" value="1"/>
</dbReference>
<dbReference type="SUPFAM" id="SSF53254">
    <property type="entry name" value="Phosphoglycerate mutase-like"/>
    <property type="match status" value="1"/>
</dbReference>
<evidence type="ECO:0000256" key="14">
    <source>
        <dbReference type="ARBA" id="ARBA00044106"/>
    </source>
</evidence>
<feature type="disulfide bond" evidence="17">
    <location>
        <begin position="244"/>
        <end position="258"/>
    </location>
</feature>
<keyword evidence="4" id="KW-0378">Hydrolase</keyword>
<evidence type="ECO:0000256" key="2">
    <source>
        <dbReference type="ARBA" id="ARBA00011245"/>
    </source>
</evidence>
<dbReference type="InterPro" id="IPR000560">
    <property type="entry name" value="His_Pase_clade-2"/>
</dbReference>
<dbReference type="GO" id="GO:0003993">
    <property type="term" value="F:acid phosphatase activity"/>
    <property type="evidence" value="ECO:0007669"/>
    <property type="project" value="TreeGrafter"/>
</dbReference>
<evidence type="ECO:0000256" key="5">
    <source>
        <dbReference type="ARBA" id="ARBA00023157"/>
    </source>
</evidence>
<dbReference type="PROSITE" id="PS00616">
    <property type="entry name" value="HIS_ACID_PHOSPHAT_1"/>
    <property type="match status" value="1"/>
</dbReference>
<evidence type="ECO:0000256" key="9">
    <source>
        <dbReference type="ARBA" id="ARBA00043670"/>
    </source>
</evidence>
<sequence length="448" mass="48714">MLSFVTVLLFFFQGAFLCDASKPKPPVGGSSGPFFPPDIQNSWAPYTPYFSVESYKPPPAHCSITQVNIIQRHGARFPTSGATTRILAAVQNLKAATQFLDPRLDFLTNYTYALGQNDLVPFGALQSEEAGKEAFKRYSRLVSRGNLPFVRSSGGTRVVDSATNWTAGFSIGSNGVLNPVLSVILPENLNDTLDDAMCPNAGSSDPQTNTWTSIYGAPIAARLNSEALGATLLAADISNLIPLCAFETVAKETPSPFCALFSPAEFAQFEYFGDLDKFYGTGYGQALGPVQGVGYINELIARLTETPVRDNTQTNRTLDASPITFPLNRTLYADFSHDNQMIAIYAAMGLFKQAAPLDPTKPDPKRTWIASHLTPFSARMVTERLSCTHTQGKHSKPQTFVRILVNDALQPLEFCGADRDGLCTLSAFVDSQAYARNDGEGDFEKCFA</sequence>
<comment type="catalytic activity">
    <reaction evidence="9">
        <text>1D-myo-inositol 1,2,5,6-tetrakisphosphate + H2O = 1D-myo-inositol 1,2,6-trisphosphate + phosphate</text>
        <dbReference type="Rhea" id="RHEA:77119"/>
        <dbReference type="ChEBI" id="CHEBI:15377"/>
        <dbReference type="ChEBI" id="CHEBI:43474"/>
        <dbReference type="ChEBI" id="CHEBI:195535"/>
        <dbReference type="ChEBI" id="CHEBI:195537"/>
    </reaction>
    <physiologicalReaction direction="left-to-right" evidence="9">
        <dbReference type="Rhea" id="RHEA:77120"/>
    </physiologicalReaction>
</comment>
<evidence type="ECO:0000313" key="20">
    <source>
        <dbReference type="Proteomes" id="UP000027222"/>
    </source>
</evidence>
<evidence type="ECO:0000256" key="7">
    <source>
        <dbReference type="ARBA" id="ARBA00041857"/>
    </source>
</evidence>